<keyword evidence="3" id="KW-1185">Reference proteome</keyword>
<dbReference type="AlphaFoldDB" id="A0A2K5EPS1"/>
<gene>
    <name evidence="2" type="primary">CYB561D1</name>
</gene>
<dbReference type="Ensembl" id="ENSANAT00000053262.1">
    <property type="protein sequence ID" value="ENSANAP00000035195.1"/>
    <property type="gene ID" value="ENSANAG00000035144.1"/>
</dbReference>
<sequence>MQPLEVGLVPAPAGEPRLTRWLRRGSGILAHLVALGFTIFLTALSRPGTKTGPLMEDRSEGGRAWWVTPEIPALWEADSGGSLEVFSPGTLYLWPWRSASAWPKPSYSSHLNTPRSFSAPEKLGSGSTGQGRP</sequence>
<reference evidence="2" key="1">
    <citation type="submission" date="2025-08" db="UniProtKB">
        <authorList>
            <consortium name="Ensembl"/>
        </authorList>
    </citation>
    <scope>IDENTIFICATION</scope>
</reference>
<protein>
    <submittedName>
        <fullName evidence="2">Cytochrome b561 family member D1</fullName>
    </submittedName>
</protein>
<evidence type="ECO:0000313" key="2">
    <source>
        <dbReference type="Ensembl" id="ENSANAP00000035195.1"/>
    </source>
</evidence>
<dbReference type="Proteomes" id="UP000233020">
    <property type="component" value="Unplaced"/>
</dbReference>
<evidence type="ECO:0000313" key="3">
    <source>
        <dbReference type="Proteomes" id="UP000233020"/>
    </source>
</evidence>
<feature type="region of interest" description="Disordered" evidence="1">
    <location>
        <begin position="102"/>
        <end position="133"/>
    </location>
</feature>
<dbReference type="GeneTree" id="ENSGT00440000038072"/>
<feature type="compositionally biased region" description="Polar residues" evidence="1">
    <location>
        <begin position="106"/>
        <end position="116"/>
    </location>
</feature>
<organism evidence="2 3">
    <name type="scientific">Aotus nancymaae</name>
    <name type="common">Ma's night monkey</name>
    <dbReference type="NCBI Taxonomy" id="37293"/>
    <lineage>
        <taxon>Eukaryota</taxon>
        <taxon>Metazoa</taxon>
        <taxon>Chordata</taxon>
        <taxon>Craniata</taxon>
        <taxon>Vertebrata</taxon>
        <taxon>Euteleostomi</taxon>
        <taxon>Mammalia</taxon>
        <taxon>Eutheria</taxon>
        <taxon>Euarchontoglires</taxon>
        <taxon>Primates</taxon>
        <taxon>Haplorrhini</taxon>
        <taxon>Platyrrhini</taxon>
        <taxon>Aotidae</taxon>
        <taxon>Aotus</taxon>
    </lineage>
</organism>
<name>A0A2K5EPS1_AOTNA</name>
<reference evidence="2" key="2">
    <citation type="submission" date="2025-09" db="UniProtKB">
        <authorList>
            <consortium name="Ensembl"/>
        </authorList>
    </citation>
    <scope>IDENTIFICATION</scope>
</reference>
<evidence type="ECO:0000256" key="1">
    <source>
        <dbReference type="SAM" id="MobiDB-lite"/>
    </source>
</evidence>
<proteinExistence type="predicted"/>
<accession>A0A2K5EPS1</accession>